<dbReference type="SUPFAM" id="SSF53474">
    <property type="entry name" value="alpha/beta-Hydrolases"/>
    <property type="match status" value="1"/>
</dbReference>
<dbReference type="PANTHER" id="PTHR37946">
    <property type="entry name" value="SLL1969 PROTEIN"/>
    <property type="match status" value="1"/>
</dbReference>
<gene>
    <name evidence="1" type="ORF">BWD14_14160</name>
</gene>
<reference evidence="1 2" key="1">
    <citation type="submission" date="2017-01" db="EMBL/GenBank/DDBJ databases">
        <title>Comparative genomic analysis of Brazilian Leptospira santarosai.</title>
        <authorList>
            <person name="Moreno L.Z."/>
            <person name="Miraglia F."/>
            <person name="Kremer F.S."/>
            <person name="Eslabao M.R."/>
            <person name="Lilenbaum W."/>
            <person name="Dellagostin O.A."/>
            <person name="Moreno A.M."/>
        </authorList>
    </citation>
    <scope>NUCLEOTIDE SEQUENCE [LARGE SCALE GENOMIC DNA]</scope>
    <source>
        <strain evidence="1 2">M52/8-19</strain>
    </source>
</reference>
<sequence>MKHLTIKFGVSIGLICFSYLVFHNILCVRVNPTAVSKNRGGDCVVLIHGFLRSSEQLNPMGEFLSKHGLEVIYVNYPSREYGISEISERYILLKSKCSASSGKIHFVTHSAGGIVLRHFLKTHSIENLGRVVMLSPPNQGSEVADFLSRYSFFIRILGPMLLQLRTGKSSFANTLGNPNFELGVIMGDSSNDFISSFIIPGPDDGKVSVESAKIPGMKDFLLVNRTHTFLMNAPEVQTATLRFLNSGTF</sequence>
<dbReference type="EMBL" id="MTSU01000014">
    <property type="protein sequence ID" value="ONF92092.1"/>
    <property type="molecule type" value="Genomic_DNA"/>
</dbReference>
<dbReference type="Gene3D" id="3.40.50.1820">
    <property type="entry name" value="alpha/beta hydrolase"/>
    <property type="match status" value="1"/>
</dbReference>
<organism evidence="1 2">
    <name type="scientific">Leptospira santarosai</name>
    <dbReference type="NCBI Taxonomy" id="28183"/>
    <lineage>
        <taxon>Bacteria</taxon>
        <taxon>Pseudomonadati</taxon>
        <taxon>Spirochaetota</taxon>
        <taxon>Spirochaetia</taxon>
        <taxon>Leptospirales</taxon>
        <taxon>Leptospiraceae</taxon>
        <taxon>Leptospira</taxon>
    </lineage>
</organism>
<dbReference type="AlphaFoldDB" id="A0AB73N0H5"/>
<evidence type="ECO:0008006" key="3">
    <source>
        <dbReference type="Google" id="ProtNLM"/>
    </source>
</evidence>
<dbReference type="Proteomes" id="UP000189337">
    <property type="component" value="Unassembled WGS sequence"/>
</dbReference>
<evidence type="ECO:0000313" key="2">
    <source>
        <dbReference type="Proteomes" id="UP000189337"/>
    </source>
</evidence>
<proteinExistence type="predicted"/>
<comment type="caution">
    <text evidence="1">The sequence shown here is derived from an EMBL/GenBank/DDBJ whole genome shotgun (WGS) entry which is preliminary data.</text>
</comment>
<dbReference type="InterPro" id="IPR029058">
    <property type="entry name" value="AB_hydrolase_fold"/>
</dbReference>
<protein>
    <recommendedName>
        <fullName evidence="3">Alpha/beta hydrolase family protein</fullName>
    </recommendedName>
</protein>
<dbReference type="PANTHER" id="PTHR37946:SF1">
    <property type="entry name" value="SLL1969 PROTEIN"/>
    <property type="match status" value="1"/>
</dbReference>
<dbReference type="RefSeq" id="WP_076637868.1">
    <property type="nucleotide sequence ID" value="NZ_MTSU01000014.1"/>
</dbReference>
<accession>A0AB73N0H5</accession>
<evidence type="ECO:0000313" key="1">
    <source>
        <dbReference type="EMBL" id="ONF92092.1"/>
    </source>
</evidence>
<name>A0AB73N0H5_9LEPT</name>